<dbReference type="STRING" id="1086013.SAMN05421774_105174"/>
<dbReference type="CDD" id="cd00609">
    <property type="entry name" value="AAT_like"/>
    <property type="match status" value="1"/>
</dbReference>
<dbReference type="Gene3D" id="3.90.1150.10">
    <property type="entry name" value="Aspartate Aminotransferase, domain 1"/>
    <property type="match status" value="1"/>
</dbReference>
<comment type="cofactor">
    <cofactor evidence="1">
        <name>pyridoxal 5'-phosphate</name>
        <dbReference type="ChEBI" id="CHEBI:597326"/>
    </cofactor>
</comment>
<feature type="domain" description="Aminotransferase class I/classII large" evidence="2">
    <location>
        <begin position="49"/>
        <end position="356"/>
    </location>
</feature>
<dbReference type="NCBIfam" id="NF005593">
    <property type="entry name" value="PRK07324.1"/>
    <property type="match status" value="1"/>
</dbReference>
<keyword evidence="1 3" id="KW-0032">Aminotransferase</keyword>
<dbReference type="PANTHER" id="PTHR43510:SF1">
    <property type="entry name" value="AMINOTRANSFERASE FUNCTION, HYPOTHETICAL (EUROFUNG)"/>
    <property type="match status" value="1"/>
</dbReference>
<gene>
    <name evidence="3" type="ORF">SAMN05421774_105174</name>
</gene>
<dbReference type="InterPro" id="IPR015422">
    <property type="entry name" value="PyrdxlP-dep_Trfase_small"/>
</dbReference>
<dbReference type="AlphaFoldDB" id="A0A1N7PDN9"/>
<dbReference type="InterPro" id="IPR004838">
    <property type="entry name" value="NHTrfase_class1_PyrdxlP-BS"/>
</dbReference>
<dbReference type="Proteomes" id="UP000186141">
    <property type="component" value="Unassembled WGS sequence"/>
</dbReference>
<evidence type="ECO:0000313" key="4">
    <source>
        <dbReference type="Proteomes" id="UP000186141"/>
    </source>
</evidence>
<proteinExistence type="inferred from homology"/>
<keyword evidence="4" id="KW-1185">Reference proteome</keyword>
<dbReference type="PROSITE" id="PS00105">
    <property type="entry name" value="AA_TRANSFER_CLASS_1"/>
    <property type="match status" value="1"/>
</dbReference>
<organism evidence="3 4">
    <name type="scientific">Gemmobacter megaterium</name>
    <dbReference type="NCBI Taxonomy" id="1086013"/>
    <lineage>
        <taxon>Bacteria</taxon>
        <taxon>Pseudomonadati</taxon>
        <taxon>Pseudomonadota</taxon>
        <taxon>Alphaproteobacteria</taxon>
        <taxon>Rhodobacterales</taxon>
        <taxon>Paracoccaceae</taxon>
        <taxon>Gemmobacter</taxon>
    </lineage>
</organism>
<dbReference type="InterPro" id="IPR015421">
    <property type="entry name" value="PyrdxlP-dep_Trfase_major"/>
</dbReference>
<evidence type="ECO:0000259" key="2">
    <source>
        <dbReference type="Pfam" id="PF00155"/>
    </source>
</evidence>
<dbReference type="SUPFAM" id="SSF53383">
    <property type="entry name" value="PLP-dependent transferases"/>
    <property type="match status" value="1"/>
</dbReference>
<dbReference type="Pfam" id="PF00155">
    <property type="entry name" value="Aminotran_1_2"/>
    <property type="match status" value="1"/>
</dbReference>
<evidence type="ECO:0000256" key="1">
    <source>
        <dbReference type="RuleBase" id="RU000481"/>
    </source>
</evidence>
<dbReference type="OrthoDB" id="9803354at2"/>
<dbReference type="InterPro" id="IPR015424">
    <property type="entry name" value="PyrdxlP-dep_Trfase"/>
</dbReference>
<dbReference type="InterPro" id="IPR004839">
    <property type="entry name" value="Aminotransferase_I/II_large"/>
</dbReference>
<dbReference type="PANTHER" id="PTHR43510">
    <property type="entry name" value="AMINOTRANSFERASE FUNCTION, HYPOTHETICAL (EUROFUNG)"/>
    <property type="match status" value="1"/>
</dbReference>
<accession>A0A1N7PDN9</accession>
<dbReference type="EC" id="2.6.1.-" evidence="1"/>
<name>A0A1N7PDN9_9RHOB</name>
<dbReference type="RefSeq" id="WP_076532054.1">
    <property type="nucleotide sequence ID" value="NZ_BMEH01000005.1"/>
</dbReference>
<keyword evidence="1 3" id="KW-0808">Transferase</keyword>
<dbReference type="EMBL" id="FTOT01000005">
    <property type="protein sequence ID" value="SIT08755.1"/>
    <property type="molecule type" value="Genomic_DNA"/>
</dbReference>
<dbReference type="Gene3D" id="3.40.640.10">
    <property type="entry name" value="Type I PLP-dependent aspartate aminotransferase-like (Major domain)"/>
    <property type="match status" value="1"/>
</dbReference>
<sequence length="374" mass="40756">MRIEPFGVEIWMNEWETRCAHNLAETCVESLTVAGLLEICGQNANDLSALMPIRLGYGAIPGSERLRAAIAATHERQTPENIVVTHGTIGANMLVHRALVERGDRVISIVPTYQQHHSIPASIGADVRLLHLRPEHGWLPDLDALRELATPGTQLIALTNPNNPTGALIPREMLEQIAAIARQAGAWVLCDEVYRGLDQEGSGTTTSMADLYEKGISTCGMSKAYALAGLRLGWVVAPPEVIEAVMIQRDYDTISVGVLDDHLATLALENRDRILSRSRRITRGNLDILSDWIRREPRLGFVRPRSGTTALVKVDSPLDSRAFCIALLKETGVMFTPGSAMGMEGYVRIGFANAPQALQQGLPLVSRFLSGMGA</sequence>
<dbReference type="GO" id="GO:0030170">
    <property type="term" value="F:pyridoxal phosphate binding"/>
    <property type="evidence" value="ECO:0007669"/>
    <property type="project" value="InterPro"/>
</dbReference>
<dbReference type="GO" id="GO:0008483">
    <property type="term" value="F:transaminase activity"/>
    <property type="evidence" value="ECO:0007669"/>
    <property type="project" value="UniProtKB-KW"/>
</dbReference>
<comment type="similarity">
    <text evidence="1">Belongs to the class-I pyridoxal-phosphate-dependent aminotransferase family.</text>
</comment>
<evidence type="ECO:0000313" key="3">
    <source>
        <dbReference type="EMBL" id="SIT08755.1"/>
    </source>
</evidence>
<reference evidence="3 4" key="1">
    <citation type="submission" date="2017-01" db="EMBL/GenBank/DDBJ databases">
        <authorList>
            <person name="Mah S.A."/>
            <person name="Swanson W.J."/>
            <person name="Moy G.W."/>
            <person name="Vacquier V.D."/>
        </authorList>
    </citation>
    <scope>NUCLEOTIDE SEQUENCE [LARGE SCALE GENOMIC DNA]</scope>
    <source>
        <strain evidence="3 4">DSM 26375</strain>
    </source>
</reference>
<protein>
    <recommendedName>
        <fullName evidence="1">Aminotransferase</fullName>
        <ecNumber evidence="1">2.6.1.-</ecNumber>
    </recommendedName>
</protein>